<feature type="chain" id="PRO_5043140488" evidence="1">
    <location>
        <begin position="20"/>
        <end position="58"/>
    </location>
</feature>
<protein>
    <submittedName>
        <fullName evidence="4">MFS domain-containing protein</fullName>
    </submittedName>
</protein>
<dbReference type="Proteomes" id="UP000270296">
    <property type="component" value="Unassembled WGS sequence"/>
</dbReference>
<dbReference type="AlphaFoldDB" id="A0A183JAT8"/>
<sequence>MTFVCLIFAAAAFPFSANSVNQLDIAGSYASIIMGLSNSIATLPGMISPPIVGAIVQE</sequence>
<feature type="signal peptide" evidence="1">
    <location>
        <begin position="1"/>
        <end position="19"/>
    </location>
</feature>
<reference evidence="4" key="1">
    <citation type="submission" date="2016-06" db="UniProtKB">
        <authorList>
            <consortium name="WormBaseParasite"/>
        </authorList>
    </citation>
    <scope>IDENTIFICATION</scope>
</reference>
<reference evidence="2 3" key="2">
    <citation type="submission" date="2018-11" db="EMBL/GenBank/DDBJ databases">
        <authorList>
            <consortium name="Pathogen Informatics"/>
        </authorList>
    </citation>
    <scope>NUCLEOTIDE SEQUENCE [LARGE SCALE GENOMIC DNA]</scope>
</reference>
<accession>A0A183JAT8</accession>
<dbReference type="OrthoDB" id="2985014at2759"/>
<dbReference type="InterPro" id="IPR036259">
    <property type="entry name" value="MFS_trans_sf"/>
</dbReference>
<gene>
    <name evidence="2" type="ORF">SBAD_LOCUS12986</name>
</gene>
<dbReference type="SUPFAM" id="SSF103473">
    <property type="entry name" value="MFS general substrate transporter"/>
    <property type="match status" value="1"/>
</dbReference>
<evidence type="ECO:0000313" key="3">
    <source>
        <dbReference type="Proteomes" id="UP000270296"/>
    </source>
</evidence>
<keyword evidence="3" id="KW-1185">Reference proteome</keyword>
<evidence type="ECO:0000256" key="1">
    <source>
        <dbReference type="SAM" id="SignalP"/>
    </source>
</evidence>
<proteinExistence type="predicted"/>
<dbReference type="EMBL" id="UZAM01019665">
    <property type="protein sequence ID" value="VDP53211.1"/>
    <property type="molecule type" value="Genomic_DNA"/>
</dbReference>
<name>A0A183JAT8_9BILA</name>
<evidence type="ECO:0000313" key="4">
    <source>
        <dbReference type="WBParaSite" id="SBAD_0001340101-mRNA-1"/>
    </source>
</evidence>
<organism evidence="4">
    <name type="scientific">Soboliphyme baturini</name>
    <dbReference type="NCBI Taxonomy" id="241478"/>
    <lineage>
        <taxon>Eukaryota</taxon>
        <taxon>Metazoa</taxon>
        <taxon>Ecdysozoa</taxon>
        <taxon>Nematoda</taxon>
        <taxon>Enoplea</taxon>
        <taxon>Dorylaimia</taxon>
        <taxon>Dioctophymatida</taxon>
        <taxon>Dioctophymatoidea</taxon>
        <taxon>Soboliphymatidae</taxon>
        <taxon>Soboliphyme</taxon>
    </lineage>
</organism>
<keyword evidence="1" id="KW-0732">Signal</keyword>
<evidence type="ECO:0000313" key="2">
    <source>
        <dbReference type="EMBL" id="VDP53211.1"/>
    </source>
</evidence>
<dbReference type="WBParaSite" id="SBAD_0001340101-mRNA-1">
    <property type="protein sequence ID" value="SBAD_0001340101-mRNA-1"/>
    <property type="gene ID" value="SBAD_0001340101"/>
</dbReference>